<keyword evidence="3" id="KW-1185">Reference proteome</keyword>
<gene>
    <name evidence="2" type="ORF">bsdtb5_36000</name>
</gene>
<dbReference type="GO" id="GO:0016747">
    <property type="term" value="F:acyltransferase activity, transferring groups other than amino-acyl groups"/>
    <property type="evidence" value="ECO:0007669"/>
    <property type="project" value="InterPro"/>
</dbReference>
<dbReference type="InterPro" id="IPR000182">
    <property type="entry name" value="GNAT_dom"/>
</dbReference>
<reference evidence="2 3" key="1">
    <citation type="submission" date="2020-11" db="EMBL/GenBank/DDBJ databases">
        <title>Draft genome sequencing of a Lachnospiraceae strain isolated from anoxic soil subjected to BSD treatment.</title>
        <authorList>
            <person name="Uek A."/>
            <person name="Tonouchi A."/>
        </authorList>
    </citation>
    <scope>NUCLEOTIDE SEQUENCE [LARGE SCALE GENOMIC DNA]</scope>
    <source>
        <strain evidence="2 3">TB5</strain>
    </source>
</reference>
<dbReference type="KEGG" id="ahb:bsdtb5_36000"/>
<proteinExistence type="predicted"/>
<dbReference type="InterPro" id="IPR016181">
    <property type="entry name" value="Acyl_CoA_acyltransferase"/>
</dbReference>
<evidence type="ECO:0000259" key="1">
    <source>
        <dbReference type="PROSITE" id="PS51186"/>
    </source>
</evidence>
<dbReference type="Proteomes" id="UP000595897">
    <property type="component" value="Chromosome"/>
</dbReference>
<dbReference type="Pfam" id="PF00583">
    <property type="entry name" value="Acetyltransf_1"/>
    <property type="match status" value="2"/>
</dbReference>
<feature type="domain" description="N-acetyltransferase" evidence="1">
    <location>
        <begin position="14"/>
        <end position="166"/>
    </location>
</feature>
<evidence type="ECO:0000313" key="3">
    <source>
        <dbReference type="Proteomes" id="UP000595897"/>
    </source>
</evidence>
<name>A0A7R7ENP8_9FIRM</name>
<evidence type="ECO:0000313" key="2">
    <source>
        <dbReference type="EMBL" id="BCN32305.1"/>
    </source>
</evidence>
<dbReference type="PROSITE" id="PS51186">
    <property type="entry name" value="GNAT"/>
    <property type="match status" value="2"/>
</dbReference>
<protein>
    <recommendedName>
        <fullName evidence="1">N-acetyltransferase domain-containing protein</fullName>
    </recommendedName>
</protein>
<dbReference type="RefSeq" id="WP_271713359.1">
    <property type="nucleotide sequence ID" value="NZ_AP024169.1"/>
</dbReference>
<accession>A0A7R7ENP8</accession>
<dbReference type="Gene3D" id="3.40.630.30">
    <property type="match status" value="2"/>
</dbReference>
<dbReference type="PANTHER" id="PTHR43072">
    <property type="entry name" value="N-ACETYLTRANSFERASE"/>
    <property type="match status" value="1"/>
</dbReference>
<organism evidence="2 3">
    <name type="scientific">Anaeromicropila herbilytica</name>
    <dbReference type="NCBI Taxonomy" id="2785025"/>
    <lineage>
        <taxon>Bacteria</taxon>
        <taxon>Bacillati</taxon>
        <taxon>Bacillota</taxon>
        <taxon>Clostridia</taxon>
        <taxon>Lachnospirales</taxon>
        <taxon>Lachnospiraceae</taxon>
        <taxon>Anaeromicropila</taxon>
    </lineage>
</organism>
<dbReference type="EMBL" id="AP024169">
    <property type="protein sequence ID" value="BCN32305.1"/>
    <property type="molecule type" value="Genomic_DNA"/>
</dbReference>
<dbReference type="CDD" id="cd04301">
    <property type="entry name" value="NAT_SF"/>
    <property type="match status" value="2"/>
</dbReference>
<dbReference type="SUPFAM" id="SSF55729">
    <property type="entry name" value="Acyl-CoA N-acyltransferases (Nat)"/>
    <property type="match status" value="2"/>
</dbReference>
<feature type="domain" description="N-acetyltransferase" evidence="1">
    <location>
        <begin position="176"/>
        <end position="320"/>
    </location>
</feature>
<sequence>MEQNIEIRIIDSYLNLSENYWTELGQFYSTILKCSTCEANQHIKLFGYEKMYAVKWYELLAYSKNKLVGFMRVLRNPDSVTEWYTCDLHVLDGYKQQGIATKMYNEAINIILEYDAAERIITSISCSNAPSIVLHEKLGFHNTRKKSVFADFQFEEDETLYEFWLINKYPVKNTETHLKILLPMWIEYIYETGKGGSEAQLKIELQKRISNSMNNDNIYIDLIFSGNNAIGFICYEITDGIKNLIPSGYGYIKDIYIKPTWRKRYIAQQFVLDICKFFKEKECEKVYLTPYVKSIEFWTRQEFSISGLNDPDQMIWIYIK</sequence>
<dbReference type="AlphaFoldDB" id="A0A7R7ENP8"/>